<dbReference type="InterPro" id="IPR000577">
    <property type="entry name" value="Carb_kinase_FGGY"/>
</dbReference>
<dbReference type="Gene3D" id="3.30.420.40">
    <property type="match status" value="2"/>
</dbReference>
<gene>
    <name evidence="13" type="primary">glpK</name>
    <name evidence="13" type="ORF">CWE13_07305</name>
</gene>
<sequence>MSTFASAGGSAAKHQGQYILAIDQGTTSSRAMIYNTKLRAQGRGQSEFPQYFPANGQVEHDPSDILETTLLACRKAIKDAGIQVTDIAVIGITNQRETTVVWDKASGKPIYRAIVWQDRRTAAHCQTLREQGCEALVQERTGLLLDPYFSATKIAWILDHVKGARQKAEAGELAFGTIDSFLLWHLSGGQVHATDATNASRTLLMNLHTREWDSELCETFGVPSEMLPEIKDNASAFGVANPDLFREGASIRFSPQNADKHETAGIPIGAMIGDQQGALVGQACIEPGQIKSTYGTGCFALVNTGDKPVKSEHRLLSTLGYQIDGKPTYALEGSIFMAGAIVQWLRDKLGIIQTAAETEQLAEGIDCEQSEILIPAFTGLGAPYWDPNARAAIFGMTRDTGKKQLAAAALRSVALQTRDLLQAMVADGQTIDMIKVDGGMTDNGWFMQALADITGHSVVRADTAEISVRGAAFLAGLEVGLFNSFNELTKLCGSKGTFTPESSKADRQHLHKRWLAAIAKVR</sequence>
<dbReference type="FunFam" id="3.30.420.40:FF:000008">
    <property type="entry name" value="Glycerol kinase"/>
    <property type="match status" value="1"/>
</dbReference>
<dbReference type="InterPro" id="IPR005999">
    <property type="entry name" value="Glycerol_kin"/>
</dbReference>
<evidence type="ECO:0000256" key="3">
    <source>
        <dbReference type="ARBA" id="ARBA00012099"/>
    </source>
</evidence>
<name>A0A432WVE8_9GAMM</name>
<dbReference type="SUPFAM" id="SSF53067">
    <property type="entry name" value="Actin-like ATPase domain"/>
    <property type="match status" value="2"/>
</dbReference>
<evidence type="ECO:0000256" key="1">
    <source>
        <dbReference type="ARBA" id="ARBA00005190"/>
    </source>
</evidence>
<dbReference type="OrthoDB" id="9805576at2"/>
<feature type="domain" description="Carbohydrate kinase FGGY N-terminal" evidence="11">
    <location>
        <begin position="18"/>
        <end position="246"/>
    </location>
</feature>
<dbReference type="EC" id="2.7.1.30" evidence="3"/>
<keyword evidence="7" id="KW-0319">Glycerol metabolism</keyword>
<dbReference type="Pfam" id="PF00370">
    <property type="entry name" value="FGGY_N"/>
    <property type="match status" value="1"/>
</dbReference>
<dbReference type="EMBL" id="PIPP01000002">
    <property type="protein sequence ID" value="RUO37745.1"/>
    <property type="molecule type" value="Genomic_DNA"/>
</dbReference>
<evidence type="ECO:0000313" key="13">
    <source>
        <dbReference type="EMBL" id="RUO37745.1"/>
    </source>
</evidence>
<dbReference type="PANTHER" id="PTHR10196:SF78">
    <property type="entry name" value="GLYCEROL KINASE"/>
    <property type="match status" value="1"/>
</dbReference>
<keyword evidence="4" id="KW-0808">Transferase</keyword>
<dbReference type="InterPro" id="IPR018485">
    <property type="entry name" value="FGGY_C"/>
</dbReference>
<comment type="catalytic activity">
    <reaction evidence="10">
        <text>glycerol + ATP = sn-glycerol 3-phosphate + ADP + H(+)</text>
        <dbReference type="Rhea" id="RHEA:21644"/>
        <dbReference type="ChEBI" id="CHEBI:15378"/>
        <dbReference type="ChEBI" id="CHEBI:17754"/>
        <dbReference type="ChEBI" id="CHEBI:30616"/>
        <dbReference type="ChEBI" id="CHEBI:57597"/>
        <dbReference type="ChEBI" id="CHEBI:456216"/>
        <dbReference type="EC" id="2.7.1.30"/>
    </reaction>
</comment>
<keyword evidence="5" id="KW-0547">Nucleotide-binding</keyword>
<evidence type="ECO:0000256" key="4">
    <source>
        <dbReference type="ARBA" id="ARBA00022679"/>
    </source>
</evidence>
<evidence type="ECO:0000259" key="11">
    <source>
        <dbReference type="Pfam" id="PF00370"/>
    </source>
</evidence>
<dbReference type="PIRSF" id="PIRSF000538">
    <property type="entry name" value="GlpK"/>
    <property type="match status" value="1"/>
</dbReference>
<evidence type="ECO:0000313" key="14">
    <source>
        <dbReference type="Proteomes" id="UP000286934"/>
    </source>
</evidence>
<dbReference type="FunFam" id="3.30.420.40:FF:000007">
    <property type="entry name" value="Glycerol kinase"/>
    <property type="match status" value="1"/>
</dbReference>
<dbReference type="AlphaFoldDB" id="A0A432WVE8"/>
<dbReference type="PANTHER" id="PTHR10196">
    <property type="entry name" value="SUGAR KINASE"/>
    <property type="match status" value="1"/>
</dbReference>
<dbReference type="GO" id="GO:0004370">
    <property type="term" value="F:glycerol kinase activity"/>
    <property type="evidence" value="ECO:0007669"/>
    <property type="project" value="UniProtKB-EC"/>
</dbReference>
<dbReference type="InterPro" id="IPR018483">
    <property type="entry name" value="Carb_kinase_FGGY_CS"/>
</dbReference>
<dbReference type="CDD" id="cd07786">
    <property type="entry name" value="FGGY_EcGK_like"/>
    <property type="match status" value="1"/>
</dbReference>
<comment type="pathway">
    <text evidence="1">Polyol metabolism; glycerol degradation via glycerol kinase pathway; sn-glycerol 3-phosphate from glycerol: step 1/1.</text>
</comment>
<dbReference type="NCBIfam" id="TIGR01311">
    <property type="entry name" value="glycerol_kin"/>
    <property type="match status" value="1"/>
</dbReference>
<dbReference type="GO" id="GO:0005829">
    <property type="term" value="C:cytosol"/>
    <property type="evidence" value="ECO:0007669"/>
    <property type="project" value="UniProtKB-ARBA"/>
</dbReference>
<evidence type="ECO:0000256" key="7">
    <source>
        <dbReference type="ARBA" id="ARBA00022798"/>
    </source>
</evidence>
<dbReference type="GO" id="GO:0005524">
    <property type="term" value="F:ATP binding"/>
    <property type="evidence" value="ECO:0007669"/>
    <property type="project" value="UniProtKB-KW"/>
</dbReference>
<dbReference type="InterPro" id="IPR043129">
    <property type="entry name" value="ATPase_NBD"/>
</dbReference>
<dbReference type="PROSITE" id="PS00933">
    <property type="entry name" value="FGGY_KINASES_1"/>
    <property type="match status" value="1"/>
</dbReference>
<dbReference type="GO" id="GO:0006072">
    <property type="term" value="P:glycerol-3-phosphate metabolic process"/>
    <property type="evidence" value="ECO:0007669"/>
    <property type="project" value="InterPro"/>
</dbReference>
<dbReference type="Proteomes" id="UP000286934">
    <property type="component" value="Unassembled WGS sequence"/>
</dbReference>
<dbReference type="RefSeq" id="WP_126807235.1">
    <property type="nucleotide sequence ID" value="NZ_PIPP01000002.1"/>
</dbReference>
<dbReference type="Pfam" id="PF02782">
    <property type="entry name" value="FGGY_C"/>
    <property type="match status" value="1"/>
</dbReference>
<comment type="caution">
    <text evidence="13">The sequence shown here is derived from an EMBL/GenBank/DDBJ whole genome shotgun (WGS) entry which is preliminary data.</text>
</comment>
<evidence type="ECO:0000256" key="5">
    <source>
        <dbReference type="ARBA" id="ARBA00022741"/>
    </source>
</evidence>
<accession>A0A432WVE8</accession>
<evidence type="ECO:0000259" key="12">
    <source>
        <dbReference type="Pfam" id="PF02782"/>
    </source>
</evidence>
<keyword evidence="6 13" id="KW-0418">Kinase</keyword>
<organism evidence="13 14">
    <name type="scientific">Aliidiomarina shirensis</name>
    <dbReference type="NCBI Taxonomy" id="1048642"/>
    <lineage>
        <taxon>Bacteria</taxon>
        <taxon>Pseudomonadati</taxon>
        <taxon>Pseudomonadota</taxon>
        <taxon>Gammaproteobacteria</taxon>
        <taxon>Alteromonadales</taxon>
        <taxon>Idiomarinaceae</taxon>
        <taxon>Aliidiomarina</taxon>
    </lineage>
</organism>
<dbReference type="GO" id="GO:0019563">
    <property type="term" value="P:glycerol catabolic process"/>
    <property type="evidence" value="ECO:0007669"/>
    <property type="project" value="TreeGrafter"/>
</dbReference>
<evidence type="ECO:0000256" key="2">
    <source>
        <dbReference type="ARBA" id="ARBA00009156"/>
    </source>
</evidence>
<evidence type="ECO:0000256" key="8">
    <source>
        <dbReference type="ARBA" id="ARBA00022840"/>
    </source>
</evidence>
<reference evidence="14" key="1">
    <citation type="journal article" date="2018" name="Front. Microbiol.">
        <title>Genome-Based Analysis Reveals the Taxonomy and Diversity of the Family Idiomarinaceae.</title>
        <authorList>
            <person name="Liu Y."/>
            <person name="Lai Q."/>
            <person name="Shao Z."/>
        </authorList>
    </citation>
    <scope>NUCLEOTIDE SEQUENCE [LARGE SCALE GENOMIC DNA]</scope>
    <source>
        <strain evidence="14">AIS</strain>
    </source>
</reference>
<comment type="similarity">
    <text evidence="2">Belongs to the FGGY kinase family.</text>
</comment>
<keyword evidence="8" id="KW-0067">ATP-binding</keyword>
<dbReference type="NCBIfam" id="NF000756">
    <property type="entry name" value="PRK00047.1"/>
    <property type="match status" value="1"/>
</dbReference>
<dbReference type="InterPro" id="IPR018484">
    <property type="entry name" value="FGGY_N"/>
</dbReference>
<protein>
    <recommendedName>
        <fullName evidence="3">glycerol kinase</fullName>
        <ecNumber evidence="3">2.7.1.30</ecNumber>
    </recommendedName>
    <alternativeName>
        <fullName evidence="9">ATP:glycerol 3-phosphotransferase</fullName>
    </alternativeName>
</protein>
<evidence type="ECO:0000256" key="9">
    <source>
        <dbReference type="ARBA" id="ARBA00043149"/>
    </source>
</evidence>
<feature type="domain" description="Carbohydrate kinase FGGY C-terminal" evidence="12">
    <location>
        <begin position="292"/>
        <end position="476"/>
    </location>
</feature>
<evidence type="ECO:0000256" key="6">
    <source>
        <dbReference type="ARBA" id="ARBA00022777"/>
    </source>
</evidence>
<proteinExistence type="inferred from homology"/>
<keyword evidence="14" id="KW-1185">Reference proteome</keyword>
<evidence type="ECO:0000256" key="10">
    <source>
        <dbReference type="ARBA" id="ARBA00052101"/>
    </source>
</evidence>